<organism evidence="1 2">
    <name type="scientific">Consotaella salsifontis</name>
    <dbReference type="NCBI Taxonomy" id="1365950"/>
    <lineage>
        <taxon>Bacteria</taxon>
        <taxon>Pseudomonadati</taxon>
        <taxon>Pseudomonadota</taxon>
        <taxon>Alphaproteobacteria</taxon>
        <taxon>Hyphomicrobiales</taxon>
        <taxon>Aurantimonadaceae</taxon>
        <taxon>Consotaella</taxon>
    </lineage>
</organism>
<dbReference type="OrthoDB" id="1653618at2"/>
<dbReference type="RefSeq" id="WP_078708768.1">
    <property type="nucleotide sequence ID" value="NZ_FUXL01000008.1"/>
</dbReference>
<accession>A0A1T4RXC7</accession>
<proteinExistence type="predicted"/>
<dbReference type="AlphaFoldDB" id="A0A1T4RXC7"/>
<dbReference type="Proteomes" id="UP000190135">
    <property type="component" value="Unassembled WGS sequence"/>
</dbReference>
<evidence type="ECO:0000313" key="1">
    <source>
        <dbReference type="EMBL" id="SKA20241.1"/>
    </source>
</evidence>
<gene>
    <name evidence="1" type="ORF">SAMN05428963_10826</name>
</gene>
<keyword evidence="2" id="KW-1185">Reference proteome</keyword>
<evidence type="ECO:0008006" key="3">
    <source>
        <dbReference type="Google" id="ProtNLM"/>
    </source>
</evidence>
<dbReference type="InterPro" id="IPR053780">
    <property type="entry name" value="Gp66-like"/>
</dbReference>
<evidence type="ECO:0000313" key="2">
    <source>
        <dbReference type="Proteomes" id="UP000190135"/>
    </source>
</evidence>
<dbReference type="EMBL" id="FUXL01000008">
    <property type="protein sequence ID" value="SKA20241.1"/>
    <property type="molecule type" value="Genomic_DNA"/>
</dbReference>
<name>A0A1T4RXC7_9HYPH</name>
<sequence length="169" mass="18815">MIELRPITRDEAQAFVREHHRHHGAPVGDIWRHAVHDDSGVLVGVAIVGRPVARGLDDGLTVEVTRLCTVDAPNADSMLYGAARRAADAKGYRRGLTYILASEWDRLDEAGRRIGGVGARAAGYRFLWRVRGRSWDCPSRPRADKHPTEDKVALGWGAWPAQIEEPRHD</sequence>
<dbReference type="NCBIfam" id="NF045478">
    <property type="entry name" value="XF1762_fam"/>
    <property type="match status" value="1"/>
</dbReference>
<protein>
    <recommendedName>
        <fullName evidence="3">N-acetyltransferase domain-containing protein</fullName>
    </recommendedName>
</protein>
<dbReference type="STRING" id="1365950.SAMN05428963_10826"/>
<reference evidence="1 2" key="1">
    <citation type="submission" date="2017-02" db="EMBL/GenBank/DDBJ databases">
        <authorList>
            <person name="Peterson S.W."/>
        </authorList>
    </citation>
    <scope>NUCLEOTIDE SEQUENCE [LARGE SCALE GENOMIC DNA]</scope>
    <source>
        <strain evidence="1 2">USBA 369</strain>
    </source>
</reference>